<feature type="signal peptide" evidence="3">
    <location>
        <begin position="1"/>
        <end position="29"/>
    </location>
</feature>
<name>A0A2S7ZNT0_9FIRM</name>
<dbReference type="InterPro" id="IPR058624">
    <property type="entry name" value="MdtA-like_HH"/>
</dbReference>
<dbReference type="InterPro" id="IPR006143">
    <property type="entry name" value="RND_pump_MFP"/>
</dbReference>
<sequence>MKSRYSRMLAVLAVSALLVAGCGSQQQQASDVAVNSYKVVSQNAQVDQTFTGTVVAENSVAVHARVTGYVVEKFVKGGDQVVAGQPLFRIDSRQYESSVATAEANVAQANANYQNAELDLNRYEVLANQDAIARQRVDTQRSATEQAKAAYEAQQAALKIAQDNLGDTIIYAPYSGTLRMDDVDLGTFVNAGSTTLVTIDSIDPIFVEFSMTEQEYLDFMNTRSGDESSGTNLKLLLANGEEYKSGVGAVVQAARSLDSSTGKLVLKASFPNPDHLLLPNMFATIVSPGEKLSNAILIPTKSILQIMDKNFVYVIGQDGTVSQKAVELGGTTGAFTIVKSGLADGDQIVVDGLTKVKNGAKVQATELSKSQIETAKQ</sequence>
<dbReference type="Pfam" id="PF25989">
    <property type="entry name" value="YknX_C"/>
    <property type="match status" value="1"/>
</dbReference>
<protein>
    <submittedName>
        <fullName evidence="8">Efflux RND transporter periplasmic adaptor subunit</fullName>
    </submittedName>
</protein>
<dbReference type="PANTHER" id="PTHR30158">
    <property type="entry name" value="ACRA/E-RELATED COMPONENT OF DRUG EFFLUX TRANSPORTER"/>
    <property type="match status" value="1"/>
</dbReference>
<dbReference type="GO" id="GO:0005886">
    <property type="term" value="C:plasma membrane"/>
    <property type="evidence" value="ECO:0007669"/>
    <property type="project" value="TreeGrafter"/>
</dbReference>
<evidence type="ECO:0000256" key="1">
    <source>
        <dbReference type="ARBA" id="ARBA00009477"/>
    </source>
</evidence>
<dbReference type="EMBL" id="PPDF01000012">
    <property type="protein sequence ID" value="PQL24916.1"/>
    <property type="molecule type" value="Genomic_DNA"/>
</dbReference>
<dbReference type="Pfam" id="PF25944">
    <property type="entry name" value="Beta-barrel_RND"/>
    <property type="match status" value="1"/>
</dbReference>
<evidence type="ECO:0000259" key="5">
    <source>
        <dbReference type="Pfam" id="PF25917"/>
    </source>
</evidence>
<evidence type="ECO:0000313" key="9">
    <source>
        <dbReference type="Proteomes" id="UP000238877"/>
    </source>
</evidence>
<proteinExistence type="inferred from homology"/>
<dbReference type="Gene3D" id="1.10.287.470">
    <property type="entry name" value="Helix hairpin bin"/>
    <property type="match status" value="1"/>
</dbReference>
<dbReference type="InterPro" id="IPR058625">
    <property type="entry name" value="MdtA-like_BSH"/>
</dbReference>
<feature type="chain" id="PRO_5015655178" evidence="3">
    <location>
        <begin position="30"/>
        <end position="377"/>
    </location>
</feature>
<feature type="coiled-coil region" evidence="2">
    <location>
        <begin position="92"/>
        <end position="164"/>
    </location>
</feature>
<dbReference type="GO" id="GO:0030313">
    <property type="term" value="C:cell envelope"/>
    <property type="evidence" value="ECO:0007669"/>
    <property type="project" value="UniProtKB-SubCell"/>
</dbReference>
<dbReference type="PROSITE" id="PS51257">
    <property type="entry name" value="PROKAR_LIPOPROTEIN"/>
    <property type="match status" value="1"/>
</dbReference>
<gene>
    <name evidence="8" type="ORF">VTHSUH11_07995</name>
</gene>
<dbReference type="Gene3D" id="2.40.420.20">
    <property type="match status" value="1"/>
</dbReference>
<accession>A0A2S7ZNT0</accession>
<dbReference type="Pfam" id="PF25917">
    <property type="entry name" value="BSH_RND"/>
    <property type="match status" value="1"/>
</dbReference>
<feature type="domain" description="Multidrug resistance protein MdtA-like barrel-sandwich hybrid" evidence="5">
    <location>
        <begin position="58"/>
        <end position="197"/>
    </location>
</feature>
<dbReference type="InterPro" id="IPR058637">
    <property type="entry name" value="YknX-like_C"/>
</dbReference>
<dbReference type="GO" id="GO:0022857">
    <property type="term" value="F:transmembrane transporter activity"/>
    <property type="evidence" value="ECO:0007669"/>
    <property type="project" value="InterPro"/>
</dbReference>
<evidence type="ECO:0000259" key="6">
    <source>
        <dbReference type="Pfam" id="PF25944"/>
    </source>
</evidence>
<dbReference type="SUPFAM" id="SSF111369">
    <property type="entry name" value="HlyD-like secretion proteins"/>
    <property type="match status" value="1"/>
</dbReference>
<dbReference type="STRING" id="1110546.GCA_001078375_01159"/>
<keyword evidence="2" id="KW-0175">Coiled coil</keyword>
<dbReference type="NCBIfam" id="TIGR01730">
    <property type="entry name" value="RND_mfp"/>
    <property type="match status" value="1"/>
</dbReference>
<dbReference type="InterPro" id="IPR058626">
    <property type="entry name" value="MdtA-like_b-barrel"/>
</dbReference>
<dbReference type="Pfam" id="PF25876">
    <property type="entry name" value="HH_MFP_RND"/>
    <property type="match status" value="1"/>
</dbReference>
<evidence type="ECO:0000259" key="7">
    <source>
        <dbReference type="Pfam" id="PF25989"/>
    </source>
</evidence>
<evidence type="ECO:0000259" key="4">
    <source>
        <dbReference type="Pfam" id="PF25876"/>
    </source>
</evidence>
<dbReference type="OrthoDB" id="9801814at2"/>
<dbReference type="Gene3D" id="2.40.50.100">
    <property type="match status" value="1"/>
</dbReference>
<evidence type="ECO:0000313" key="8">
    <source>
        <dbReference type="EMBL" id="PQL24916.1"/>
    </source>
</evidence>
<evidence type="ECO:0000256" key="3">
    <source>
        <dbReference type="SAM" id="SignalP"/>
    </source>
</evidence>
<organism evidence="8 9">
    <name type="scientific">Veillonella tobetsuensis</name>
    <dbReference type="NCBI Taxonomy" id="1110546"/>
    <lineage>
        <taxon>Bacteria</taxon>
        <taxon>Bacillati</taxon>
        <taxon>Bacillota</taxon>
        <taxon>Negativicutes</taxon>
        <taxon>Veillonellales</taxon>
        <taxon>Veillonellaceae</taxon>
        <taxon>Veillonella</taxon>
    </lineage>
</organism>
<comment type="similarity">
    <text evidence="1">Belongs to the membrane fusion protein (MFP) (TC 8.A.1) family.</text>
</comment>
<reference evidence="8 9" key="1">
    <citation type="submission" date="2018-01" db="EMBL/GenBank/DDBJ databases">
        <title>Draft genome sequences of clinical isolates and type strains of oral Veillonella including Veillonella infantum sp., nov.</title>
        <authorList>
            <person name="Mashima I."/>
            <person name="Liao Y.-C."/>
            <person name="Sabharwal A."/>
            <person name="Haase E.M."/>
            <person name="Nakazawa F."/>
            <person name="Scannapieco F.A."/>
        </authorList>
    </citation>
    <scope>NUCLEOTIDE SEQUENCE [LARGE SCALE GENOMIC DNA]</scope>
    <source>
        <strain evidence="8 9">Y6</strain>
    </source>
</reference>
<feature type="domain" description="YknX-like C-terminal permuted SH3-like" evidence="7">
    <location>
        <begin position="296"/>
        <end position="363"/>
    </location>
</feature>
<dbReference type="GO" id="GO:0046677">
    <property type="term" value="P:response to antibiotic"/>
    <property type="evidence" value="ECO:0007669"/>
    <property type="project" value="TreeGrafter"/>
</dbReference>
<keyword evidence="3" id="KW-0732">Signal</keyword>
<dbReference type="AlphaFoldDB" id="A0A2S7ZNT0"/>
<feature type="domain" description="Multidrug resistance protein MdtA-like alpha-helical hairpin" evidence="4">
    <location>
        <begin position="100"/>
        <end position="165"/>
    </location>
</feature>
<evidence type="ECO:0000256" key="2">
    <source>
        <dbReference type="SAM" id="Coils"/>
    </source>
</evidence>
<comment type="caution">
    <text evidence="8">The sequence shown here is derived from an EMBL/GenBank/DDBJ whole genome shotgun (WGS) entry which is preliminary data.</text>
</comment>
<dbReference type="Gene3D" id="2.40.30.170">
    <property type="match status" value="1"/>
</dbReference>
<dbReference type="RefSeq" id="WP_059362756.1">
    <property type="nucleotide sequence ID" value="NZ_BBXI01000013.1"/>
</dbReference>
<dbReference type="Proteomes" id="UP000238877">
    <property type="component" value="Unassembled WGS sequence"/>
</dbReference>
<feature type="domain" description="Multidrug resistance protein MdtA-like beta-barrel" evidence="6">
    <location>
        <begin position="204"/>
        <end position="285"/>
    </location>
</feature>